<evidence type="ECO:0000313" key="4">
    <source>
        <dbReference type="Proteomes" id="UP001597479"/>
    </source>
</evidence>
<dbReference type="PRINTS" id="PR00412">
    <property type="entry name" value="EPOXHYDRLASE"/>
</dbReference>
<keyword evidence="1 3" id="KW-0378">Hydrolase</keyword>
<dbReference type="Pfam" id="PF00561">
    <property type="entry name" value="Abhydrolase_1"/>
    <property type="match status" value="1"/>
</dbReference>
<keyword evidence="4" id="KW-1185">Reference proteome</keyword>
<dbReference type="InterPro" id="IPR000639">
    <property type="entry name" value="Epox_hydrolase-like"/>
</dbReference>
<accession>A0ABW5VXQ0</accession>
<reference evidence="4" key="1">
    <citation type="journal article" date="2019" name="Int. J. Syst. Evol. Microbiol.">
        <title>The Global Catalogue of Microorganisms (GCM) 10K type strain sequencing project: providing services to taxonomists for standard genome sequencing and annotation.</title>
        <authorList>
            <consortium name="The Broad Institute Genomics Platform"/>
            <consortium name="The Broad Institute Genome Sequencing Center for Infectious Disease"/>
            <person name="Wu L."/>
            <person name="Ma J."/>
        </authorList>
    </citation>
    <scope>NUCLEOTIDE SEQUENCE [LARGE SCALE GENOMIC DNA]</scope>
    <source>
        <strain evidence="4">CCM 7044</strain>
    </source>
</reference>
<dbReference type="EMBL" id="JBHUOG010000002">
    <property type="protein sequence ID" value="MFD2795098.1"/>
    <property type="molecule type" value="Genomic_DNA"/>
</dbReference>
<name>A0ABW5VXQ0_9MICO</name>
<gene>
    <name evidence="3" type="ORF">ACFS27_16185</name>
</gene>
<dbReference type="Proteomes" id="UP001597479">
    <property type="component" value="Unassembled WGS sequence"/>
</dbReference>
<evidence type="ECO:0000256" key="1">
    <source>
        <dbReference type="ARBA" id="ARBA00022801"/>
    </source>
</evidence>
<dbReference type="Gene3D" id="3.40.50.1820">
    <property type="entry name" value="alpha/beta hydrolase"/>
    <property type="match status" value="1"/>
</dbReference>
<protein>
    <submittedName>
        <fullName evidence="3">Alpha/beta fold hydrolase</fullName>
    </submittedName>
</protein>
<sequence>MSTTMSSPPVPGVTHHTVRVDGAEIHYVAAGTSGSPILLVHGFPETWWAFHRLIPLLARRHRVFAVDLRGFGDSSAAPDGHDSTTAAADLHGLVEHLGVGPVHLTGQDISGATVFRLAATHPQDVRSLTAVEMGLPGFGLESLGDVTQGGSWHIGVLAAPGIPELLLTGREREFLGGWAFPAMTANQGSVTDADVDEFARTYSRPGGWLGAIGLYRSMLAEGDSIRELAAARPLTVPVLAVGAGGGPFTAHTLDQVTAGAVRVVQLDGVGHYAALEAPGALATAVLDFLADVDETPAAPAR</sequence>
<dbReference type="InterPro" id="IPR029058">
    <property type="entry name" value="AB_hydrolase_fold"/>
</dbReference>
<evidence type="ECO:0000259" key="2">
    <source>
        <dbReference type="Pfam" id="PF00561"/>
    </source>
</evidence>
<dbReference type="InterPro" id="IPR000073">
    <property type="entry name" value="AB_hydrolase_1"/>
</dbReference>
<dbReference type="PANTHER" id="PTHR43329">
    <property type="entry name" value="EPOXIDE HYDROLASE"/>
    <property type="match status" value="1"/>
</dbReference>
<dbReference type="GO" id="GO:0016787">
    <property type="term" value="F:hydrolase activity"/>
    <property type="evidence" value="ECO:0007669"/>
    <property type="project" value="UniProtKB-KW"/>
</dbReference>
<feature type="domain" description="AB hydrolase-1" evidence="2">
    <location>
        <begin position="36"/>
        <end position="132"/>
    </location>
</feature>
<proteinExistence type="predicted"/>
<organism evidence="3 4">
    <name type="scientific">Promicromonospora vindobonensis</name>
    <dbReference type="NCBI Taxonomy" id="195748"/>
    <lineage>
        <taxon>Bacteria</taxon>
        <taxon>Bacillati</taxon>
        <taxon>Actinomycetota</taxon>
        <taxon>Actinomycetes</taxon>
        <taxon>Micrococcales</taxon>
        <taxon>Promicromonosporaceae</taxon>
        <taxon>Promicromonospora</taxon>
    </lineage>
</organism>
<comment type="caution">
    <text evidence="3">The sequence shown here is derived from an EMBL/GenBank/DDBJ whole genome shotgun (WGS) entry which is preliminary data.</text>
</comment>
<dbReference type="RefSeq" id="WP_377184847.1">
    <property type="nucleotide sequence ID" value="NZ_JBHUOG010000002.1"/>
</dbReference>
<evidence type="ECO:0000313" key="3">
    <source>
        <dbReference type="EMBL" id="MFD2795098.1"/>
    </source>
</evidence>
<dbReference type="SUPFAM" id="SSF53474">
    <property type="entry name" value="alpha/beta-Hydrolases"/>
    <property type="match status" value="1"/>
</dbReference>